<dbReference type="Proteomes" id="UP000831607">
    <property type="component" value="Chromosome"/>
</dbReference>
<sequence length="156" mass="17754">MTSPLPKITAWFESLTPETLQSIGEIYASNAHFKDPFNDVVGVDKIRTVYAHMFENLAGARFEITHVIEQSSKRTEPLQLDPVDAGRSAFVAWQFKFEWRGQAFDIPGGTRFEIDDRGLVTDHVDYWDVAASLYERLPLVGSVLRLLRRRMAAVPK</sequence>
<evidence type="ECO:0000313" key="3">
    <source>
        <dbReference type="Proteomes" id="UP000831607"/>
    </source>
</evidence>
<dbReference type="EMBL" id="CP063982">
    <property type="protein sequence ID" value="UOD49746.1"/>
    <property type="molecule type" value="Genomic_DNA"/>
</dbReference>
<evidence type="ECO:0000259" key="1">
    <source>
        <dbReference type="Pfam" id="PF12680"/>
    </source>
</evidence>
<dbReference type="Gene3D" id="3.10.450.50">
    <property type="match status" value="1"/>
</dbReference>
<feature type="domain" description="SnoaL-like" evidence="1">
    <location>
        <begin position="9"/>
        <end position="123"/>
    </location>
</feature>
<organism evidence="2 3">
    <name type="scientific">Orrella daihaiensis</name>
    <dbReference type="NCBI Taxonomy" id="2782176"/>
    <lineage>
        <taxon>Bacteria</taxon>
        <taxon>Pseudomonadati</taxon>
        <taxon>Pseudomonadota</taxon>
        <taxon>Betaproteobacteria</taxon>
        <taxon>Burkholderiales</taxon>
        <taxon>Alcaligenaceae</taxon>
        <taxon>Orrella</taxon>
    </lineage>
</organism>
<dbReference type="SUPFAM" id="SSF54427">
    <property type="entry name" value="NTF2-like"/>
    <property type="match status" value="1"/>
</dbReference>
<gene>
    <name evidence="2" type="ORF">DHf2319_09810</name>
</gene>
<proteinExistence type="predicted"/>
<reference evidence="2 3" key="1">
    <citation type="submission" date="2020-11" db="EMBL/GenBank/DDBJ databases">
        <title>Algicoccus daihaiensis sp.nov., isolated from Daihai Lake in Inner Mongolia.</title>
        <authorList>
            <person name="Kai J."/>
        </authorList>
    </citation>
    <scope>NUCLEOTIDE SEQUENCE [LARGE SCALE GENOMIC DNA]</scope>
    <source>
        <strain evidence="3">f23</strain>
    </source>
</reference>
<dbReference type="InterPro" id="IPR037401">
    <property type="entry name" value="SnoaL-like"/>
</dbReference>
<dbReference type="InterPro" id="IPR032710">
    <property type="entry name" value="NTF2-like_dom_sf"/>
</dbReference>
<protein>
    <submittedName>
        <fullName evidence="2">Nuclear transport factor 2 family protein</fullName>
    </submittedName>
</protein>
<name>A0ABY4AHH9_9BURK</name>
<evidence type="ECO:0000313" key="2">
    <source>
        <dbReference type="EMBL" id="UOD49746.1"/>
    </source>
</evidence>
<dbReference type="RefSeq" id="WP_243477990.1">
    <property type="nucleotide sequence ID" value="NZ_CP063982.1"/>
</dbReference>
<dbReference type="Pfam" id="PF12680">
    <property type="entry name" value="SnoaL_2"/>
    <property type="match status" value="1"/>
</dbReference>
<accession>A0ABY4AHH9</accession>
<keyword evidence="3" id="KW-1185">Reference proteome</keyword>